<comment type="caution">
    <text evidence="2">The sequence shown here is derived from an EMBL/GenBank/DDBJ whole genome shotgun (WGS) entry which is preliminary data.</text>
</comment>
<keyword evidence="1" id="KW-0812">Transmembrane</keyword>
<evidence type="ECO:0000256" key="1">
    <source>
        <dbReference type="SAM" id="Phobius"/>
    </source>
</evidence>
<accession>A0A4Y2IUQ4</accession>
<reference evidence="2 3" key="1">
    <citation type="journal article" date="2019" name="Sci. Rep.">
        <title>Orb-weaving spider Araneus ventricosus genome elucidates the spidroin gene catalogue.</title>
        <authorList>
            <person name="Kono N."/>
            <person name="Nakamura H."/>
            <person name="Ohtoshi R."/>
            <person name="Moran D.A.P."/>
            <person name="Shinohara A."/>
            <person name="Yoshida Y."/>
            <person name="Fujiwara M."/>
            <person name="Mori M."/>
            <person name="Tomita M."/>
            <person name="Arakawa K."/>
        </authorList>
    </citation>
    <scope>NUCLEOTIDE SEQUENCE [LARGE SCALE GENOMIC DNA]</scope>
</reference>
<keyword evidence="1" id="KW-0472">Membrane</keyword>
<feature type="non-terminal residue" evidence="2">
    <location>
        <position position="282"/>
    </location>
</feature>
<feature type="transmembrane region" description="Helical" evidence="1">
    <location>
        <begin position="130"/>
        <end position="155"/>
    </location>
</feature>
<evidence type="ECO:0000313" key="2">
    <source>
        <dbReference type="EMBL" id="GBM81314.1"/>
    </source>
</evidence>
<dbReference type="OrthoDB" id="6448615at2759"/>
<dbReference type="AlphaFoldDB" id="A0A4Y2IUQ4"/>
<organism evidence="2 3">
    <name type="scientific">Araneus ventricosus</name>
    <name type="common">Orbweaver spider</name>
    <name type="synonym">Epeira ventricosa</name>
    <dbReference type="NCBI Taxonomy" id="182803"/>
    <lineage>
        <taxon>Eukaryota</taxon>
        <taxon>Metazoa</taxon>
        <taxon>Ecdysozoa</taxon>
        <taxon>Arthropoda</taxon>
        <taxon>Chelicerata</taxon>
        <taxon>Arachnida</taxon>
        <taxon>Araneae</taxon>
        <taxon>Araneomorphae</taxon>
        <taxon>Entelegynae</taxon>
        <taxon>Araneoidea</taxon>
        <taxon>Araneidae</taxon>
        <taxon>Araneus</taxon>
    </lineage>
</organism>
<proteinExistence type="predicted"/>
<keyword evidence="1" id="KW-1133">Transmembrane helix</keyword>
<feature type="transmembrane region" description="Helical" evidence="1">
    <location>
        <begin position="65"/>
        <end position="83"/>
    </location>
</feature>
<keyword evidence="3" id="KW-1185">Reference proteome</keyword>
<feature type="transmembrane region" description="Helical" evidence="1">
    <location>
        <begin position="89"/>
        <end position="109"/>
    </location>
</feature>
<dbReference type="EMBL" id="BGPR01107947">
    <property type="protein sequence ID" value="GBM81314.1"/>
    <property type="molecule type" value="Genomic_DNA"/>
</dbReference>
<evidence type="ECO:0000313" key="3">
    <source>
        <dbReference type="Proteomes" id="UP000499080"/>
    </source>
</evidence>
<dbReference type="Proteomes" id="UP000499080">
    <property type="component" value="Unassembled WGS sequence"/>
</dbReference>
<feature type="transmembrane region" description="Helical" evidence="1">
    <location>
        <begin position="255"/>
        <end position="278"/>
    </location>
</feature>
<gene>
    <name evidence="2" type="ORF">AVEN_208564_1</name>
</gene>
<name>A0A4Y2IUQ4_ARAVE</name>
<sequence>MIRRKIEVIIGSEDQKRFTCPSKLQNSEWYLKYSKKPSHILSLLCWTGLLEDSDKTSRRRIISRILPVLLILFTVDVIVTSLIPVNMDFFRTLISLCGYIMSVPIWFAMRRRRKQLTAFLRLLHEIHRQAMTWKISLSLYGICISPVIFAALDAFTSNRAKLTTQLAYGYAIENLYVQLVLIFIKGVLYSTIYPTCPTIVAFLLCLFCQRICDQVRSLTLSIEKCSPKQFTVSFQSNILNQKRRIDDALFLLQRVFYFPSFLICAASFCSCCTIVTWISRGF</sequence>
<feature type="transmembrane region" description="Helical" evidence="1">
    <location>
        <begin position="175"/>
        <end position="208"/>
    </location>
</feature>
<protein>
    <submittedName>
        <fullName evidence="2">Uncharacterized protein</fullName>
    </submittedName>
</protein>